<reference evidence="4" key="1">
    <citation type="submission" date="2016-10" db="EMBL/GenBank/DDBJ databases">
        <authorList>
            <person name="de Groot N.N."/>
        </authorList>
    </citation>
    <scope>NUCLEOTIDE SEQUENCE [LARGE SCALE GENOMIC DNA]</scope>
    <source>
        <strain evidence="4">DSM 17908</strain>
    </source>
</reference>
<reference evidence="5" key="2">
    <citation type="submission" date="2016-10" db="EMBL/GenBank/DDBJ databases">
        <authorList>
            <person name="Varghese N."/>
            <person name="Submissions S."/>
        </authorList>
    </citation>
    <scope>NUCLEOTIDE SEQUENCE [LARGE SCALE GENOMIC DNA]</scope>
    <source>
        <strain evidence="5">DSM 17908</strain>
    </source>
</reference>
<dbReference type="InterPro" id="IPR000891">
    <property type="entry name" value="PYR_CT"/>
</dbReference>
<feature type="domain" description="Pyruvate carboxyltransferase" evidence="2">
    <location>
        <begin position="4"/>
        <end position="95"/>
    </location>
</feature>
<name>A0A1I3I2N6_9GAMM</name>
<evidence type="ECO:0000313" key="6">
    <source>
        <dbReference type="Proteomes" id="UP000224607"/>
    </source>
</evidence>
<dbReference type="GO" id="GO:0003852">
    <property type="term" value="F:2-isopropylmalate synthase activity"/>
    <property type="evidence" value="ECO:0007669"/>
    <property type="project" value="UniProtKB-EC"/>
</dbReference>
<dbReference type="STRING" id="351675.SAMN05421680_101166"/>
<dbReference type="EMBL" id="FORG01000001">
    <property type="protein sequence ID" value="SFI42109.1"/>
    <property type="molecule type" value="Genomic_DNA"/>
</dbReference>
<proteinExistence type="predicted"/>
<keyword evidence="1" id="KW-0464">Manganese</keyword>
<gene>
    <name evidence="4" type="ORF">SAMN05421680_101166</name>
    <name evidence="3" type="ORF">Xmau_01931</name>
</gene>
<dbReference type="Gene3D" id="3.20.20.70">
    <property type="entry name" value="Aldolase class I"/>
    <property type="match status" value="1"/>
</dbReference>
<dbReference type="InterPro" id="IPR013785">
    <property type="entry name" value="Aldolase_TIM"/>
</dbReference>
<keyword evidence="3" id="KW-0012">Acyltransferase</keyword>
<dbReference type="EMBL" id="NITY01000006">
    <property type="protein sequence ID" value="PHM40177.1"/>
    <property type="molecule type" value="Genomic_DNA"/>
</dbReference>
<evidence type="ECO:0000313" key="3">
    <source>
        <dbReference type="EMBL" id="PHM40177.1"/>
    </source>
</evidence>
<dbReference type="PANTHER" id="PTHR10277:SF9">
    <property type="entry name" value="2-ISOPROPYLMALATE SYNTHASE 1, CHLOROPLASTIC-RELATED"/>
    <property type="match status" value="1"/>
</dbReference>
<dbReference type="PANTHER" id="PTHR10277">
    <property type="entry name" value="HOMOCITRATE SYNTHASE-RELATED"/>
    <property type="match status" value="1"/>
</dbReference>
<dbReference type="OrthoDB" id="9803573at2"/>
<dbReference type="Proteomes" id="UP000224607">
    <property type="component" value="Unassembled WGS sequence"/>
</dbReference>
<dbReference type="GO" id="GO:0009098">
    <property type="term" value="P:L-leucine biosynthetic process"/>
    <property type="evidence" value="ECO:0007669"/>
    <property type="project" value="TreeGrafter"/>
</dbReference>
<dbReference type="Proteomes" id="UP000198919">
    <property type="component" value="Unassembled WGS sequence"/>
</dbReference>
<reference evidence="3 6" key="3">
    <citation type="journal article" date="2017" name="Nat. Microbiol.">
        <title>Natural product diversity associated with the nematode symbionts Photorhabdus and Xenorhabdus.</title>
        <authorList>
            <person name="Tobias N.J."/>
            <person name="Wolff H."/>
            <person name="Djahanschiri B."/>
            <person name="Grundmann F."/>
            <person name="Kronenwerth M."/>
            <person name="Shi Y.M."/>
            <person name="Simonyi S."/>
            <person name="Grun P."/>
            <person name="Shapiro-Ilan D."/>
            <person name="Pidot S.J."/>
            <person name="Stinear T.P."/>
            <person name="Ebersberger I."/>
            <person name="Bode H.B."/>
        </authorList>
    </citation>
    <scope>NUCLEOTIDE SEQUENCE [LARGE SCALE GENOMIC DNA]</scope>
    <source>
        <strain evidence="3 6">DSM 17908</strain>
    </source>
</reference>
<keyword evidence="6" id="KW-1185">Reference proteome</keyword>
<dbReference type="EC" id="2.3.3.13" evidence="3"/>
<dbReference type="RefSeq" id="WP_092507144.1">
    <property type="nucleotide sequence ID" value="NZ_CAWNQB010000056.1"/>
</dbReference>
<dbReference type="InterPro" id="IPR050073">
    <property type="entry name" value="2-IPM_HCS-like"/>
</dbReference>
<dbReference type="Pfam" id="PF00682">
    <property type="entry name" value="HMGL-like"/>
    <property type="match status" value="1"/>
</dbReference>
<evidence type="ECO:0000256" key="1">
    <source>
        <dbReference type="ARBA" id="ARBA00023211"/>
    </source>
</evidence>
<evidence type="ECO:0000313" key="4">
    <source>
        <dbReference type="EMBL" id="SFI42109.1"/>
    </source>
</evidence>
<organism evidence="4 5">
    <name type="scientific">Xenorhabdus mauleonii</name>
    <dbReference type="NCBI Taxonomy" id="351675"/>
    <lineage>
        <taxon>Bacteria</taxon>
        <taxon>Pseudomonadati</taxon>
        <taxon>Pseudomonadota</taxon>
        <taxon>Gammaproteobacteria</taxon>
        <taxon>Enterobacterales</taxon>
        <taxon>Morganellaceae</taxon>
        <taxon>Xenorhabdus</taxon>
    </lineage>
</organism>
<accession>A0A1I3I2N6</accession>
<sequence length="145" mass="16489">MKKVSMLDTTFGDGEWAQKSVMIPEQKVQIALKFEEVGVIHVEVGSPASSKFDYQVIKLISKKMARSVIATFSRTLVKDIQLVLDAVEVGINHIIQIGTKINWLYLNNKCVHSPLTEAYLPQFSVNTRVILIYWSCGWYFCLVFC</sequence>
<keyword evidence="3" id="KW-0808">Transferase</keyword>
<dbReference type="SUPFAM" id="SSF51569">
    <property type="entry name" value="Aldolase"/>
    <property type="match status" value="1"/>
</dbReference>
<dbReference type="AlphaFoldDB" id="A0A1I3I2N6"/>
<evidence type="ECO:0000313" key="5">
    <source>
        <dbReference type="Proteomes" id="UP000198919"/>
    </source>
</evidence>
<protein>
    <submittedName>
        <fullName evidence="3">2-isopropylmalate synthase</fullName>
        <ecNumber evidence="3">2.3.3.13</ecNumber>
    </submittedName>
    <submittedName>
        <fullName evidence="4">D-citramalate synthase</fullName>
    </submittedName>
</protein>
<evidence type="ECO:0000259" key="2">
    <source>
        <dbReference type="Pfam" id="PF00682"/>
    </source>
</evidence>